<dbReference type="Proteomes" id="UP000594892">
    <property type="component" value="Chromosome 2"/>
</dbReference>
<dbReference type="EMBL" id="CP065601">
    <property type="protein sequence ID" value="QPQ94642.1"/>
    <property type="molecule type" value="Genomic_DNA"/>
</dbReference>
<accession>A0AAQ0BWK6</accession>
<evidence type="ECO:0000313" key="1">
    <source>
        <dbReference type="EMBL" id="QPQ94642.1"/>
    </source>
</evidence>
<reference evidence="1 2" key="1">
    <citation type="submission" date="2020-12" db="EMBL/GenBank/DDBJ databases">
        <title>FDA dAtabase for Regulatory Grade micrObial Sequences (FDA-ARGOS): Supporting development and validation of Infectious Disease Dx tests.</title>
        <authorList>
            <person name="Minogue T."/>
            <person name="Wolcott M."/>
            <person name="Wasieloski L."/>
            <person name="Aguilar W."/>
            <person name="Moore D."/>
            <person name="Jaissle J."/>
            <person name="Tallon L."/>
            <person name="Sadzewicz L."/>
            <person name="Zhao X."/>
            <person name="Boylan J."/>
            <person name="Ott S."/>
            <person name="Bowen H."/>
            <person name="Vavikolanu K."/>
            <person name="Mehta A."/>
            <person name="Aluvathingal J."/>
            <person name="Nadendla S."/>
            <person name="Yan Y."/>
            <person name="Sichtig H."/>
        </authorList>
    </citation>
    <scope>NUCLEOTIDE SEQUENCE [LARGE SCALE GENOMIC DNA]</scope>
    <source>
        <strain evidence="1 2">FDAARGOS_949</strain>
    </source>
</reference>
<proteinExistence type="predicted"/>
<sequence>MSPMSLRPSLRRYGAHLNREQRRAWMVQRLTRSPRVPISSGFVPRGIARVYTYCKVA</sequence>
<gene>
    <name evidence="1" type="ORF">I6H06_12985</name>
</gene>
<dbReference type="AlphaFoldDB" id="A0AAQ0BWK6"/>
<dbReference type="GeneID" id="45699153"/>
<evidence type="ECO:0000313" key="2">
    <source>
        <dbReference type="Proteomes" id="UP000594892"/>
    </source>
</evidence>
<organism evidence="1 2">
    <name type="scientific">Burkholderia glumae</name>
    <name type="common">Pseudomonas glumae</name>
    <dbReference type="NCBI Taxonomy" id="337"/>
    <lineage>
        <taxon>Bacteria</taxon>
        <taxon>Pseudomonadati</taxon>
        <taxon>Pseudomonadota</taxon>
        <taxon>Betaproteobacteria</taxon>
        <taxon>Burkholderiales</taxon>
        <taxon>Burkholderiaceae</taxon>
        <taxon>Burkholderia</taxon>
    </lineage>
</organism>
<name>A0AAQ0BWK6_BURGL</name>
<dbReference type="RefSeq" id="WP_017432509.1">
    <property type="nucleotide sequence ID" value="NZ_CP033641.1"/>
</dbReference>
<protein>
    <submittedName>
        <fullName evidence="1">Uncharacterized protein</fullName>
    </submittedName>
</protein>